<evidence type="ECO:0000313" key="2">
    <source>
        <dbReference type="EMBL" id="KAK7104427.1"/>
    </source>
</evidence>
<proteinExistence type="predicted"/>
<dbReference type="EMBL" id="JBAMIC010000008">
    <property type="protein sequence ID" value="KAK7104427.1"/>
    <property type="molecule type" value="Genomic_DNA"/>
</dbReference>
<dbReference type="Pfam" id="PF00147">
    <property type="entry name" value="Fibrinogen_C"/>
    <property type="match status" value="1"/>
</dbReference>
<dbReference type="Gene3D" id="4.10.530.10">
    <property type="entry name" value="Gamma-fibrinogen Carboxyl Terminal Fragment, domain 2"/>
    <property type="match status" value="1"/>
</dbReference>
<dbReference type="InterPro" id="IPR050373">
    <property type="entry name" value="Fibrinogen_C-term_domain"/>
</dbReference>
<protein>
    <recommendedName>
        <fullName evidence="1">Fibrinogen C-terminal domain-containing protein</fullName>
    </recommendedName>
</protein>
<dbReference type="InterPro" id="IPR014716">
    <property type="entry name" value="Fibrinogen_a/b/g_C_1"/>
</dbReference>
<dbReference type="SMART" id="SM00186">
    <property type="entry name" value="FBG"/>
    <property type="match status" value="1"/>
</dbReference>
<keyword evidence="3" id="KW-1185">Reference proteome</keyword>
<dbReference type="SUPFAM" id="SSF56496">
    <property type="entry name" value="Fibrinogen C-terminal domain-like"/>
    <property type="match status" value="1"/>
</dbReference>
<evidence type="ECO:0000259" key="1">
    <source>
        <dbReference type="PROSITE" id="PS51406"/>
    </source>
</evidence>
<evidence type="ECO:0000313" key="3">
    <source>
        <dbReference type="Proteomes" id="UP001374579"/>
    </source>
</evidence>
<gene>
    <name evidence="2" type="ORF">V1264_019147</name>
</gene>
<accession>A0AAN9BFC8</accession>
<dbReference type="Proteomes" id="UP001374579">
    <property type="component" value="Unassembled WGS sequence"/>
</dbReference>
<dbReference type="AlphaFoldDB" id="A0AAN9BFC8"/>
<reference evidence="2 3" key="1">
    <citation type="submission" date="2024-02" db="EMBL/GenBank/DDBJ databases">
        <title>Chromosome-scale genome assembly of the rough periwinkle Littorina saxatilis.</title>
        <authorList>
            <person name="De Jode A."/>
            <person name="Faria R."/>
            <person name="Formenti G."/>
            <person name="Sims Y."/>
            <person name="Smith T.P."/>
            <person name="Tracey A."/>
            <person name="Wood J.M.D."/>
            <person name="Zagrodzka Z.B."/>
            <person name="Johannesson K."/>
            <person name="Butlin R.K."/>
            <person name="Leder E.H."/>
        </authorList>
    </citation>
    <scope>NUCLEOTIDE SEQUENCE [LARGE SCALE GENOMIC DNA]</scope>
    <source>
        <strain evidence="2">Snail1</strain>
        <tissue evidence="2">Muscle</tissue>
    </source>
</reference>
<comment type="caution">
    <text evidence="2">The sequence shown here is derived from an EMBL/GenBank/DDBJ whole genome shotgun (WGS) entry which is preliminary data.</text>
</comment>
<organism evidence="2 3">
    <name type="scientific">Littorina saxatilis</name>
    <dbReference type="NCBI Taxonomy" id="31220"/>
    <lineage>
        <taxon>Eukaryota</taxon>
        <taxon>Metazoa</taxon>
        <taxon>Spiralia</taxon>
        <taxon>Lophotrochozoa</taxon>
        <taxon>Mollusca</taxon>
        <taxon>Gastropoda</taxon>
        <taxon>Caenogastropoda</taxon>
        <taxon>Littorinimorpha</taxon>
        <taxon>Littorinoidea</taxon>
        <taxon>Littorinidae</taxon>
        <taxon>Littorina</taxon>
    </lineage>
</organism>
<dbReference type="InterPro" id="IPR000742">
    <property type="entry name" value="EGF"/>
</dbReference>
<feature type="domain" description="Fibrinogen C-terminal" evidence="1">
    <location>
        <begin position="27"/>
        <end position="217"/>
    </location>
</feature>
<dbReference type="PROSITE" id="PS51406">
    <property type="entry name" value="FIBRINOGEN_C_2"/>
    <property type="match status" value="1"/>
</dbReference>
<dbReference type="InterPro" id="IPR036056">
    <property type="entry name" value="Fibrinogen-like_C"/>
</dbReference>
<dbReference type="PROSITE" id="PS01186">
    <property type="entry name" value="EGF_2"/>
    <property type="match status" value="1"/>
</dbReference>
<sequence length="252" mass="29198">MTQNCQNGGEMDMKRWSCACVAGFAGKLCQRLIYDCSEGFWLNYPTGVYDIQPLLATSPFSVMCKMWYGGRTHILMRKKPYLLFNRTWDEYRNGFGNLSEDHWLGLEQIYLLTNSFSDVTLKVQIKKHSLHSFQQFYYNFRVSDEASLYCLNFSFSTPNSDKQKVLGDSLKPGLGAPFSTFDRDNDGDVTVNCAERHQSGWWFPSPCNETKANPLGRLEQENSVWSGKAENAFWWDDLRDMAPYTIELWLVR</sequence>
<dbReference type="PROSITE" id="PS00022">
    <property type="entry name" value="EGF_1"/>
    <property type="match status" value="1"/>
</dbReference>
<dbReference type="Gene3D" id="3.90.215.10">
    <property type="entry name" value="Gamma Fibrinogen, chain A, domain 1"/>
    <property type="match status" value="1"/>
</dbReference>
<dbReference type="GO" id="GO:0005615">
    <property type="term" value="C:extracellular space"/>
    <property type="evidence" value="ECO:0007669"/>
    <property type="project" value="TreeGrafter"/>
</dbReference>
<name>A0AAN9BFC8_9CAEN</name>
<dbReference type="InterPro" id="IPR002181">
    <property type="entry name" value="Fibrinogen_a/b/g_C_dom"/>
</dbReference>
<dbReference type="PANTHER" id="PTHR19143">
    <property type="entry name" value="FIBRINOGEN/TENASCIN/ANGIOPOEITIN"/>
    <property type="match status" value="1"/>
</dbReference>